<protein>
    <submittedName>
        <fullName evidence="1">Uncharacterized protein</fullName>
    </submittedName>
</protein>
<dbReference type="Gramene" id="KCW85535">
    <property type="protein sequence ID" value="KCW85535"/>
    <property type="gene ID" value="EUGRSUZ_B02332"/>
</dbReference>
<name>A0A059D5Q7_EUCGR</name>
<accession>A0A059D5Q7</accession>
<evidence type="ECO:0000313" key="1">
    <source>
        <dbReference type="EMBL" id="KCW85535.1"/>
    </source>
</evidence>
<organism evidence="1">
    <name type="scientific">Eucalyptus grandis</name>
    <name type="common">Flooded gum</name>
    <dbReference type="NCBI Taxonomy" id="71139"/>
    <lineage>
        <taxon>Eukaryota</taxon>
        <taxon>Viridiplantae</taxon>
        <taxon>Streptophyta</taxon>
        <taxon>Embryophyta</taxon>
        <taxon>Tracheophyta</taxon>
        <taxon>Spermatophyta</taxon>
        <taxon>Magnoliopsida</taxon>
        <taxon>eudicotyledons</taxon>
        <taxon>Gunneridae</taxon>
        <taxon>Pentapetalae</taxon>
        <taxon>rosids</taxon>
        <taxon>malvids</taxon>
        <taxon>Myrtales</taxon>
        <taxon>Myrtaceae</taxon>
        <taxon>Myrtoideae</taxon>
        <taxon>Eucalypteae</taxon>
        <taxon>Eucalyptus</taxon>
    </lineage>
</organism>
<gene>
    <name evidence="1" type="ORF">EUGRSUZ_B02332</name>
</gene>
<dbReference type="EMBL" id="KK198754">
    <property type="protein sequence ID" value="KCW85535.1"/>
    <property type="molecule type" value="Genomic_DNA"/>
</dbReference>
<proteinExistence type="predicted"/>
<dbReference type="STRING" id="71139.A0A059D5Q7"/>
<sequence>MSNPGVCDDDLYKELDMDEVDMNIEDYEELFGLTLNNSEELFQNGGLDSLFGTKDVSAADSKCQGDLLAEVYCSSLITHVPFLNVDGKPTL</sequence>
<dbReference type="AlphaFoldDB" id="A0A059D5Q7"/>
<reference evidence="1" key="1">
    <citation type="submission" date="2013-07" db="EMBL/GenBank/DDBJ databases">
        <title>The genome of Eucalyptus grandis.</title>
        <authorList>
            <person name="Schmutz J."/>
            <person name="Hayes R."/>
            <person name="Myburg A."/>
            <person name="Tuskan G."/>
            <person name="Grattapaglia D."/>
            <person name="Rokhsar D.S."/>
        </authorList>
    </citation>
    <scope>NUCLEOTIDE SEQUENCE</scope>
    <source>
        <tissue evidence="1">Leaf extractions</tissue>
    </source>
</reference>
<dbReference type="InParanoid" id="A0A059D5Q7"/>